<dbReference type="AlphaFoldDB" id="A0AAV2RYH6"/>
<organism evidence="1 2">
    <name type="scientific">Meganyctiphanes norvegica</name>
    <name type="common">Northern krill</name>
    <name type="synonym">Thysanopoda norvegica</name>
    <dbReference type="NCBI Taxonomy" id="48144"/>
    <lineage>
        <taxon>Eukaryota</taxon>
        <taxon>Metazoa</taxon>
        <taxon>Ecdysozoa</taxon>
        <taxon>Arthropoda</taxon>
        <taxon>Crustacea</taxon>
        <taxon>Multicrustacea</taxon>
        <taxon>Malacostraca</taxon>
        <taxon>Eumalacostraca</taxon>
        <taxon>Eucarida</taxon>
        <taxon>Euphausiacea</taxon>
        <taxon>Euphausiidae</taxon>
        <taxon>Meganyctiphanes</taxon>
    </lineage>
</organism>
<feature type="non-terminal residue" evidence="1">
    <location>
        <position position="116"/>
    </location>
</feature>
<dbReference type="Proteomes" id="UP001497623">
    <property type="component" value="Unassembled WGS sequence"/>
</dbReference>
<dbReference type="SUPFAM" id="SSF50891">
    <property type="entry name" value="Cyclophilin-like"/>
    <property type="match status" value="1"/>
</dbReference>
<reference evidence="1 2" key="1">
    <citation type="submission" date="2024-05" db="EMBL/GenBank/DDBJ databases">
        <authorList>
            <person name="Wallberg A."/>
        </authorList>
    </citation>
    <scope>NUCLEOTIDE SEQUENCE [LARGE SCALE GENOMIC DNA]</scope>
</reference>
<feature type="non-terminal residue" evidence="1">
    <location>
        <position position="1"/>
    </location>
</feature>
<comment type="caution">
    <text evidence="1">The sequence shown here is derived from an EMBL/GenBank/DDBJ whole genome shotgun (WGS) entry which is preliminary data.</text>
</comment>
<proteinExistence type="predicted"/>
<dbReference type="InterPro" id="IPR029000">
    <property type="entry name" value="Cyclophilin-like_dom_sf"/>
</dbReference>
<name>A0AAV2RYH6_MEGNR</name>
<keyword evidence="2" id="KW-1185">Reference proteome</keyword>
<evidence type="ECO:0000313" key="2">
    <source>
        <dbReference type="Proteomes" id="UP001497623"/>
    </source>
</evidence>
<gene>
    <name evidence="1" type="ORF">MNOR_LOCUS29609</name>
</gene>
<dbReference type="EMBL" id="CAXKWB010034638">
    <property type="protein sequence ID" value="CAL4145106.1"/>
    <property type="molecule type" value="Genomic_DNA"/>
</dbReference>
<protein>
    <submittedName>
        <fullName evidence="1">Uncharacterized protein</fullName>
    </submittedName>
</protein>
<evidence type="ECO:0000313" key="1">
    <source>
        <dbReference type="EMBL" id="CAL4145106.1"/>
    </source>
</evidence>
<sequence>NIEGYTVIQNFSTDVPPTGANIVNLKDVEQLVSSPRHIYFNLEHDSVNLGRLIICLNDEGAPRWAEQMVTLALGKDGNTWTGSTYLQMSDKGSTGEKFIFREYLRSYLQSYQNSYR</sequence>
<accession>A0AAV2RYH6</accession>